<evidence type="ECO:0000256" key="1">
    <source>
        <dbReference type="SAM" id="Phobius"/>
    </source>
</evidence>
<gene>
    <name evidence="2" type="ORF">N7505_001355</name>
</gene>
<sequence>MDDRHVSRPTEPHGLVLEAWGQGLMVGSLLIMAAVTFANMKKRILLHKLIFAELIFGMPHGTFIFPKEPAYGWYLSVTAIALNISWSLHNIIAWMKIRPFLTRKVSIFYISTVILVQPYWVLEIYANFAYFNNINKIFEKTRPMEPLFR</sequence>
<dbReference type="Proteomes" id="UP001220256">
    <property type="component" value="Unassembled WGS sequence"/>
</dbReference>
<organism evidence="2 3">
    <name type="scientific">Penicillium chrysogenum</name>
    <name type="common">Penicillium notatum</name>
    <dbReference type="NCBI Taxonomy" id="5076"/>
    <lineage>
        <taxon>Eukaryota</taxon>
        <taxon>Fungi</taxon>
        <taxon>Dikarya</taxon>
        <taxon>Ascomycota</taxon>
        <taxon>Pezizomycotina</taxon>
        <taxon>Eurotiomycetes</taxon>
        <taxon>Eurotiomycetidae</taxon>
        <taxon>Eurotiales</taxon>
        <taxon>Aspergillaceae</taxon>
        <taxon>Penicillium</taxon>
        <taxon>Penicillium chrysogenum species complex</taxon>
    </lineage>
</organism>
<feature type="transmembrane region" description="Helical" evidence="1">
    <location>
        <begin position="71"/>
        <end position="93"/>
    </location>
</feature>
<keyword evidence="3" id="KW-1185">Reference proteome</keyword>
<feature type="transmembrane region" description="Helical" evidence="1">
    <location>
        <begin position="45"/>
        <end position="65"/>
    </location>
</feature>
<evidence type="ECO:0008006" key="4">
    <source>
        <dbReference type="Google" id="ProtNLM"/>
    </source>
</evidence>
<dbReference type="PANTHER" id="PTHR42029">
    <property type="entry name" value="AN04G07800"/>
    <property type="match status" value="1"/>
</dbReference>
<name>A0ABQ8WWN7_PENCH</name>
<keyword evidence="1" id="KW-0812">Transmembrane</keyword>
<reference evidence="2 3" key="1">
    <citation type="journal article" date="2023" name="IMA Fungus">
        <title>Comparative genomic study of the Penicillium genus elucidates a diverse pangenome and 15 lateral gene transfer events.</title>
        <authorList>
            <person name="Petersen C."/>
            <person name="Sorensen T."/>
            <person name="Nielsen M.R."/>
            <person name="Sondergaard T.E."/>
            <person name="Sorensen J.L."/>
            <person name="Fitzpatrick D.A."/>
            <person name="Frisvad J.C."/>
            <person name="Nielsen K.L."/>
        </authorList>
    </citation>
    <scope>NUCLEOTIDE SEQUENCE [LARGE SCALE GENOMIC DNA]</scope>
    <source>
        <strain evidence="2 3">IBT 3361</strain>
    </source>
</reference>
<comment type="caution">
    <text evidence="2">The sequence shown here is derived from an EMBL/GenBank/DDBJ whole genome shotgun (WGS) entry which is preliminary data.</text>
</comment>
<dbReference type="PANTHER" id="PTHR42029:SF3">
    <property type="entry name" value="AN04G07800"/>
    <property type="match status" value="1"/>
</dbReference>
<feature type="transmembrane region" description="Helical" evidence="1">
    <location>
        <begin position="105"/>
        <end position="122"/>
    </location>
</feature>
<keyword evidence="1" id="KW-0472">Membrane</keyword>
<accession>A0ABQ8WWN7</accession>
<evidence type="ECO:0000313" key="3">
    <source>
        <dbReference type="Proteomes" id="UP001220256"/>
    </source>
</evidence>
<evidence type="ECO:0000313" key="2">
    <source>
        <dbReference type="EMBL" id="KAJ5283375.1"/>
    </source>
</evidence>
<feature type="transmembrane region" description="Helical" evidence="1">
    <location>
        <begin position="20"/>
        <end position="38"/>
    </location>
</feature>
<protein>
    <recommendedName>
        <fullName evidence="4">Post-GPI attachment to proteins factor 3</fullName>
    </recommendedName>
</protein>
<proteinExistence type="predicted"/>
<dbReference type="EMBL" id="JAPVEB010000001">
    <property type="protein sequence ID" value="KAJ5283375.1"/>
    <property type="molecule type" value="Genomic_DNA"/>
</dbReference>
<keyword evidence="1" id="KW-1133">Transmembrane helix</keyword>